<dbReference type="Gene3D" id="3.40.50.300">
    <property type="entry name" value="P-loop containing nucleotide triphosphate hydrolases"/>
    <property type="match status" value="1"/>
</dbReference>
<dbReference type="InterPro" id="IPR009001">
    <property type="entry name" value="Transl_elong_EF1A/Init_IF2_C"/>
</dbReference>
<dbReference type="EMBL" id="BAABDH010000024">
    <property type="protein sequence ID" value="GAA3931561.1"/>
    <property type="molecule type" value="Genomic_DNA"/>
</dbReference>
<dbReference type="Proteomes" id="UP001499909">
    <property type="component" value="Unassembled WGS sequence"/>
</dbReference>
<dbReference type="InterPro" id="IPR011779">
    <property type="entry name" value="SO4_adenylTrfase_lsu"/>
</dbReference>
<keyword evidence="9" id="KW-1185">Reference proteome</keyword>
<sequence length="425" mass="46488">MDLLRFITCGSVDDGKSTLIGRLLYDSDSVSLDVLAALENRPTVHGTVDLALLTDGLRAEREQGITIDVAYKYFTTPRRKFIITDAPGHVQYTRNMVTGASTADLAIVLVDARQGVVEQTRRHSLLAALVGIRHFVLAVNKMDLVGNDEAVFDQIVADYAAVADQLRLPHVTAIPLSALLGDNIVARAKNLPWYAGPSLLEHLESVPAFEEATSGEPRFQVQFVIRPQTDDYPDYRGYAGRIQSGEYRRGDRVYVLPGGRESVIEAIEVDQREVEAAAAPQAVILRLRDELDISRGDAIVPVGSAVRVAKELEATVCWMDERPLWPGRKLLVQHHSAVVKAVVSAIIYKVNVRTYGRAATESAQLNDIVGIRLKTATPLVVDTYQQNRATGAFILVDELSGDTLAAGMVEAVQHSFVPEPPGFTI</sequence>
<dbReference type="InterPro" id="IPR050100">
    <property type="entry name" value="TRAFAC_GTPase_members"/>
</dbReference>
<keyword evidence="5" id="KW-0067">ATP-binding</keyword>
<evidence type="ECO:0000256" key="5">
    <source>
        <dbReference type="ARBA" id="ARBA00022840"/>
    </source>
</evidence>
<dbReference type="InterPro" id="IPR031157">
    <property type="entry name" value="G_TR_CS"/>
</dbReference>
<evidence type="ECO:0000256" key="3">
    <source>
        <dbReference type="ARBA" id="ARBA00022695"/>
    </source>
</evidence>
<dbReference type="EC" id="2.7.7.4" evidence="1"/>
<dbReference type="InterPro" id="IPR054696">
    <property type="entry name" value="GTP-eEF1A_C"/>
</dbReference>
<evidence type="ECO:0000259" key="7">
    <source>
        <dbReference type="PROSITE" id="PS51722"/>
    </source>
</evidence>
<dbReference type="SUPFAM" id="SSF50447">
    <property type="entry name" value="Translation proteins"/>
    <property type="match status" value="1"/>
</dbReference>
<proteinExistence type="predicted"/>
<comment type="caution">
    <text evidence="8">The sequence shown here is derived from an EMBL/GenBank/DDBJ whole genome shotgun (WGS) entry which is preliminary data.</text>
</comment>
<evidence type="ECO:0000256" key="6">
    <source>
        <dbReference type="ARBA" id="ARBA00023134"/>
    </source>
</evidence>
<evidence type="ECO:0000313" key="9">
    <source>
        <dbReference type="Proteomes" id="UP001499909"/>
    </source>
</evidence>
<dbReference type="Gene3D" id="2.40.30.10">
    <property type="entry name" value="Translation factors"/>
    <property type="match status" value="2"/>
</dbReference>
<dbReference type="PANTHER" id="PTHR23115">
    <property type="entry name" value="TRANSLATION FACTOR"/>
    <property type="match status" value="1"/>
</dbReference>
<dbReference type="InterPro" id="IPR000795">
    <property type="entry name" value="T_Tr_GTP-bd_dom"/>
</dbReference>
<evidence type="ECO:0000256" key="1">
    <source>
        <dbReference type="ARBA" id="ARBA00012391"/>
    </source>
</evidence>
<dbReference type="PROSITE" id="PS00301">
    <property type="entry name" value="G_TR_1"/>
    <property type="match status" value="1"/>
</dbReference>
<dbReference type="RefSeq" id="WP_345112391.1">
    <property type="nucleotide sequence ID" value="NZ_BAABDH010000024.1"/>
</dbReference>
<protein>
    <recommendedName>
        <fullName evidence="1">sulfate adenylyltransferase</fullName>
        <ecNumber evidence="1">2.7.7.4</ecNumber>
    </recommendedName>
</protein>
<evidence type="ECO:0000256" key="2">
    <source>
        <dbReference type="ARBA" id="ARBA00022679"/>
    </source>
</evidence>
<dbReference type="SUPFAM" id="SSF50465">
    <property type="entry name" value="EF-Tu/eEF-1alpha/eIF2-gamma C-terminal domain"/>
    <property type="match status" value="1"/>
</dbReference>
<dbReference type="InterPro" id="IPR044139">
    <property type="entry name" value="CysN_NoDQ_III"/>
</dbReference>
<feature type="domain" description="Tr-type G" evidence="7">
    <location>
        <begin position="1"/>
        <end position="213"/>
    </location>
</feature>
<evidence type="ECO:0000256" key="4">
    <source>
        <dbReference type="ARBA" id="ARBA00022741"/>
    </source>
</evidence>
<organism evidence="8 9">
    <name type="scientific">Hymenobacter algoricola</name>
    <dbReference type="NCBI Taxonomy" id="486267"/>
    <lineage>
        <taxon>Bacteria</taxon>
        <taxon>Pseudomonadati</taxon>
        <taxon>Bacteroidota</taxon>
        <taxon>Cytophagia</taxon>
        <taxon>Cytophagales</taxon>
        <taxon>Hymenobacteraceae</taxon>
        <taxon>Hymenobacter</taxon>
    </lineage>
</organism>
<keyword evidence="4" id="KW-0547">Nucleotide-binding</keyword>
<dbReference type="CDD" id="cd04166">
    <property type="entry name" value="CysN_ATPS"/>
    <property type="match status" value="1"/>
</dbReference>
<evidence type="ECO:0000313" key="8">
    <source>
        <dbReference type="EMBL" id="GAA3931561.1"/>
    </source>
</evidence>
<dbReference type="InterPro" id="IPR027417">
    <property type="entry name" value="P-loop_NTPase"/>
</dbReference>
<dbReference type="CDD" id="cd04095">
    <property type="entry name" value="CysN_NoDQ_III"/>
    <property type="match status" value="1"/>
</dbReference>
<reference evidence="9" key="1">
    <citation type="journal article" date="2019" name="Int. J. Syst. Evol. Microbiol.">
        <title>The Global Catalogue of Microorganisms (GCM) 10K type strain sequencing project: providing services to taxonomists for standard genome sequencing and annotation.</title>
        <authorList>
            <consortium name="The Broad Institute Genomics Platform"/>
            <consortium name="The Broad Institute Genome Sequencing Center for Infectious Disease"/>
            <person name="Wu L."/>
            <person name="Ma J."/>
        </authorList>
    </citation>
    <scope>NUCLEOTIDE SEQUENCE [LARGE SCALE GENOMIC DNA]</scope>
    <source>
        <strain evidence="9">JCM 17214</strain>
    </source>
</reference>
<keyword evidence="3" id="KW-0548">Nucleotidyltransferase</keyword>
<dbReference type="Pfam" id="PF22594">
    <property type="entry name" value="GTP-eEF1A_C"/>
    <property type="match status" value="1"/>
</dbReference>
<dbReference type="PROSITE" id="PS51722">
    <property type="entry name" value="G_TR_2"/>
    <property type="match status" value="1"/>
</dbReference>
<dbReference type="PRINTS" id="PR00315">
    <property type="entry name" value="ELONGATNFCT"/>
</dbReference>
<keyword evidence="2" id="KW-0808">Transferase</keyword>
<keyword evidence="6" id="KW-0342">GTP-binding</keyword>
<dbReference type="InterPro" id="IPR009000">
    <property type="entry name" value="Transl_B-barrel_sf"/>
</dbReference>
<gene>
    <name evidence="8" type="ORF">GCM10022406_15900</name>
</gene>
<name>A0ABP7MWF5_9BACT</name>
<dbReference type="SUPFAM" id="SSF52540">
    <property type="entry name" value="P-loop containing nucleoside triphosphate hydrolases"/>
    <property type="match status" value="1"/>
</dbReference>
<dbReference type="NCBIfam" id="TIGR02034">
    <property type="entry name" value="CysN"/>
    <property type="match status" value="1"/>
</dbReference>
<dbReference type="InterPro" id="IPR041757">
    <property type="entry name" value="CysN_GTP-bd"/>
</dbReference>
<accession>A0ABP7MWF5</accession>
<dbReference type="Pfam" id="PF00009">
    <property type="entry name" value="GTP_EFTU"/>
    <property type="match status" value="1"/>
</dbReference>